<reference evidence="13" key="1">
    <citation type="submission" date="2022-06" db="EMBL/GenBank/DDBJ databases">
        <authorList>
            <person name="Berger JAMES D."/>
            <person name="Berger JAMES D."/>
        </authorList>
    </citation>
    <scope>NUCLEOTIDE SEQUENCE [LARGE SCALE GENOMIC DNA]</scope>
</reference>
<sequence>MVALHNLKTTFIIFFLTLISIDLLPCTKTTEHIYSYIPSFLTSYCTRKLNLTSQVGCSSDIEGNSGVVYFMNESSDISNINNSDTKTSFIIVLDIKHFINSTLMLYLRSIQNINGLVVFSNNDDNFENNAFSESTKCPNSQYSAYPWDKQCNIGPDWNPAGSGYADIDWPFPVVYVADVNSTIKNAIHECYSKFNLAPSDDTRCSIEISNAMSAVGSSETCFRRQYLMSLHISEATEIFCDELTGLNIILAATNSTNYLNHTGINLNTTSRRENSTLFVLSRMDSRSMFERSGFSSQGVLPSIAVLISVAAHLMGQNLKDSGLEKDLFFGFLDNEAYDFMGSYRLSYDLIDGNIARYTDSPVMWNSLYGVIELGEIGLSQYQNGTPTIYMLTDAQTCNQTQNVTNFFLNHLTAASTTGGKVNLERPSDVLQELPLPPTASMQALLKTSPYPLPHVLLSDHAGPPIMNKHFESFLDISWPPMDNPAADSTLLDFANTLADALYRIITSNHTPMPSSITYPKPSDIMYCFTKNSQCDLFKKYLSPEDFQFLKMSRTPVSAQSYLPLGRHEIKVSHLVSILLMGLTGKRTSSPTCPPPEERGPFTYWMGYFNGSEQCYFAQVDIMSRFLLWDGEKLAKPAWMRSREHSGKFIRWFRRASPQVDGFGVALGIFLITLTSLMGSYIRKTMNRALIHPIIQTELPHLSRNKNCVCA</sequence>
<evidence type="ECO:0000256" key="8">
    <source>
        <dbReference type="ARBA" id="ARBA00023136"/>
    </source>
</evidence>
<keyword evidence="9" id="KW-0325">Glycoprotein</keyword>
<dbReference type="Proteomes" id="UP000050795">
    <property type="component" value="Unassembled WGS sequence"/>
</dbReference>
<dbReference type="PANTHER" id="PTHR21092:SF0">
    <property type="entry name" value="NICASTRIN"/>
    <property type="match status" value="1"/>
</dbReference>
<organism evidence="13 14">
    <name type="scientific">Trichobilharzia regenti</name>
    <name type="common">Nasal bird schistosome</name>
    <dbReference type="NCBI Taxonomy" id="157069"/>
    <lineage>
        <taxon>Eukaryota</taxon>
        <taxon>Metazoa</taxon>
        <taxon>Spiralia</taxon>
        <taxon>Lophotrochozoa</taxon>
        <taxon>Platyhelminthes</taxon>
        <taxon>Trematoda</taxon>
        <taxon>Digenea</taxon>
        <taxon>Strigeidida</taxon>
        <taxon>Schistosomatoidea</taxon>
        <taxon>Schistosomatidae</taxon>
        <taxon>Trichobilharzia</taxon>
    </lineage>
</organism>
<dbReference type="GO" id="GO:0005886">
    <property type="term" value="C:plasma membrane"/>
    <property type="evidence" value="ECO:0007669"/>
    <property type="project" value="UniProtKB-ARBA"/>
</dbReference>
<evidence type="ECO:0000256" key="11">
    <source>
        <dbReference type="SAM" id="SignalP"/>
    </source>
</evidence>
<feature type="transmembrane region" description="Helical" evidence="10">
    <location>
        <begin position="662"/>
        <end position="681"/>
    </location>
</feature>
<feature type="signal peptide" evidence="11">
    <location>
        <begin position="1"/>
        <end position="29"/>
    </location>
</feature>
<evidence type="ECO:0000256" key="9">
    <source>
        <dbReference type="ARBA" id="ARBA00023180"/>
    </source>
</evidence>
<dbReference type="InterPro" id="IPR041084">
    <property type="entry name" value="Ncstrn_small"/>
</dbReference>
<feature type="domain" description="Nicastrin small lobe" evidence="12">
    <location>
        <begin position="45"/>
        <end position="214"/>
    </location>
</feature>
<comment type="similarity">
    <text evidence="2">Belongs to the nicastrin family.</text>
</comment>
<keyword evidence="7 10" id="KW-1133">Transmembrane helix</keyword>
<evidence type="ECO:0000256" key="7">
    <source>
        <dbReference type="ARBA" id="ARBA00022989"/>
    </source>
</evidence>
<evidence type="ECO:0000256" key="4">
    <source>
        <dbReference type="ARBA" id="ARBA00022692"/>
    </source>
</evidence>
<keyword evidence="4 10" id="KW-0812">Transmembrane</keyword>
<dbReference type="GO" id="GO:0007220">
    <property type="term" value="P:Notch receptor processing"/>
    <property type="evidence" value="ECO:0007669"/>
    <property type="project" value="TreeGrafter"/>
</dbReference>
<protein>
    <recommendedName>
        <fullName evidence="3">Nicastrin</fullName>
    </recommendedName>
</protein>
<comment type="subcellular location">
    <subcellularLocation>
        <location evidence="1">Membrane</location>
        <topology evidence="1">Single-pass type I membrane protein</topology>
    </subcellularLocation>
</comment>
<keyword evidence="8 10" id="KW-0472">Membrane</keyword>
<evidence type="ECO:0000256" key="6">
    <source>
        <dbReference type="ARBA" id="ARBA00022976"/>
    </source>
</evidence>
<dbReference type="GO" id="GO:0007219">
    <property type="term" value="P:Notch signaling pathway"/>
    <property type="evidence" value="ECO:0007669"/>
    <property type="project" value="UniProtKB-KW"/>
</dbReference>
<evidence type="ECO:0000313" key="14">
    <source>
        <dbReference type="WBParaSite" id="TREG1_47520.1"/>
    </source>
</evidence>
<dbReference type="Pfam" id="PF18266">
    <property type="entry name" value="Ncstrn_small"/>
    <property type="match status" value="1"/>
</dbReference>
<proteinExistence type="inferred from homology"/>
<dbReference type="WBParaSite" id="TREG1_47520.1">
    <property type="protein sequence ID" value="TREG1_47520.1"/>
    <property type="gene ID" value="TREG1_47520"/>
</dbReference>
<keyword evidence="5 11" id="KW-0732">Signal</keyword>
<dbReference type="AlphaFoldDB" id="A0AA85JV88"/>
<evidence type="ECO:0000256" key="3">
    <source>
        <dbReference type="ARBA" id="ARBA00015303"/>
    </source>
</evidence>
<keyword evidence="13" id="KW-1185">Reference proteome</keyword>
<evidence type="ECO:0000256" key="2">
    <source>
        <dbReference type="ARBA" id="ARBA00007717"/>
    </source>
</evidence>
<evidence type="ECO:0000256" key="1">
    <source>
        <dbReference type="ARBA" id="ARBA00004479"/>
    </source>
</evidence>
<dbReference type="InterPro" id="IPR008710">
    <property type="entry name" value="Nicastrin"/>
</dbReference>
<reference evidence="14" key="2">
    <citation type="submission" date="2023-11" db="UniProtKB">
        <authorList>
            <consortium name="WormBaseParasite"/>
        </authorList>
    </citation>
    <scope>IDENTIFICATION</scope>
</reference>
<keyword evidence="6" id="KW-0914">Notch signaling pathway</keyword>
<feature type="chain" id="PRO_5041645823" description="Nicastrin" evidence="11">
    <location>
        <begin position="30"/>
        <end position="710"/>
    </location>
</feature>
<accession>A0AA85JV88</accession>
<evidence type="ECO:0000313" key="13">
    <source>
        <dbReference type="Proteomes" id="UP000050795"/>
    </source>
</evidence>
<evidence type="ECO:0000259" key="12">
    <source>
        <dbReference type="Pfam" id="PF18266"/>
    </source>
</evidence>
<evidence type="ECO:0000256" key="5">
    <source>
        <dbReference type="ARBA" id="ARBA00022729"/>
    </source>
</evidence>
<dbReference type="PANTHER" id="PTHR21092">
    <property type="entry name" value="NICASTRIN"/>
    <property type="match status" value="1"/>
</dbReference>
<dbReference type="GO" id="GO:0016485">
    <property type="term" value="P:protein processing"/>
    <property type="evidence" value="ECO:0007669"/>
    <property type="project" value="InterPro"/>
</dbReference>
<evidence type="ECO:0000256" key="10">
    <source>
        <dbReference type="SAM" id="Phobius"/>
    </source>
</evidence>
<dbReference type="Pfam" id="PF05450">
    <property type="entry name" value="Nicastrin"/>
    <property type="match status" value="1"/>
</dbReference>
<name>A0AA85JV88_TRIRE</name>